<dbReference type="Proteomes" id="UP001497623">
    <property type="component" value="Unassembled WGS sequence"/>
</dbReference>
<evidence type="ECO:0000313" key="4">
    <source>
        <dbReference type="Proteomes" id="UP001497623"/>
    </source>
</evidence>
<dbReference type="AlphaFoldDB" id="A0AAV2PNL8"/>
<reference evidence="3 4" key="1">
    <citation type="submission" date="2024-05" db="EMBL/GenBank/DDBJ databases">
        <authorList>
            <person name="Wallberg A."/>
        </authorList>
    </citation>
    <scope>NUCLEOTIDE SEQUENCE [LARGE SCALE GENOMIC DNA]</scope>
</reference>
<evidence type="ECO:0000313" key="3">
    <source>
        <dbReference type="EMBL" id="CAL4060741.1"/>
    </source>
</evidence>
<name>A0AAV2PNL8_MEGNR</name>
<dbReference type="PROSITE" id="PS50912">
    <property type="entry name" value="EAR"/>
    <property type="match status" value="1"/>
</dbReference>
<keyword evidence="1" id="KW-0732">Signal</keyword>
<feature type="non-terminal residue" evidence="3">
    <location>
        <position position="1"/>
    </location>
</feature>
<dbReference type="PANTHER" id="PTHR15261:SF4">
    <property type="entry name" value="THROMBOSPONDIN-TYPE LAMININ G DOMAIN AND EAR REPEAT-CONTAINING PROTEIN"/>
    <property type="match status" value="1"/>
</dbReference>
<protein>
    <submittedName>
        <fullName evidence="3">Uncharacterized protein</fullName>
    </submittedName>
</protein>
<keyword evidence="4" id="KW-1185">Reference proteome</keyword>
<dbReference type="GO" id="GO:0007165">
    <property type="term" value="P:signal transduction"/>
    <property type="evidence" value="ECO:0007669"/>
    <property type="project" value="TreeGrafter"/>
</dbReference>
<evidence type="ECO:0000256" key="1">
    <source>
        <dbReference type="ARBA" id="ARBA00022729"/>
    </source>
</evidence>
<dbReference type="InterPro" id="IPR009039">
    <property type="entry name" value="EAR"/>
</dbReference>
<sequence>TGKYSGSWFTSYEYVDSTRMVTYGASAITSFSIRSQKFIAVANHHTDLGETEIYSEIFIFDDIESHRIISFQKILTKAARGIAYFSFKRSFQHEHFIAIANEYTVIDGEIVYETESMIYKFVDGKFIPFQCIPTNGAWQFVSYQGENGELLIAVVNSRIENGVHLYQYDGWRFVRLFGIEIGTKIGVNHVSITKVKEEIWITVCDPEDEDNWKPQVFSFIFVHKNPLAEFHDHSYEWCLTRKQTLVTSNLTALIITIDGLPKTTEPITFHQNVTFESNLVVDAEEHSVVHSTIWLYSVL</sequence>
<proteinExistence type="predicted"/>
<dbReference type="PANTHER" id="PTHR15261">
    <property type="entry name" value="THROMBOSPONDIN-TYPE LAMININ G DOMAIN AND EAR REPEAT-CONTAINING"/>
    <property type="match status" value="1"/>
</dbReference>
<evidence type="ECO:0000256" key="2">
    <source>
        <dbReference type="ARBA" id="ARBA00022737"/>
    </source>
</evidence>
<accession>A0AAV2PNL8</accession>
<comment type="caution">
    <text evidence="3">The sequence shown here is derived from an EMBL/GenBank/DDBJ whole genome shotgun (WGS) entry which is preliminary data.</text>
</comment>
<organism evidence="3 4">
    <name type="scientific">Meganyctiphanes norvegica</name>
    <name type="common">Northern krill</name>
    <name type="synonym">Thysanopoda norvegica</name>
    <dbReference type="NCBI Taxonomy" id="48144"/>
    <lineage>
        <taxon>Eukaryota</taxon>
        <taxon>Metazoa</taxon>
        <taxon>Ecdysozoa</taxon>
        <taxon>Arthropoda</taxon>
        <taxon>Crustacea</taxon>
        <taxon>Multicrustacea</taxon>
        <taxon>Malacostraca</taxon>
        <taxon>Eumalacostraca</taxon>
        <taxon>Eucarida</taxon>
        <taxon>Euphausiacea</taxon>
        <taxon>Euphausiidae</taxon>
        <taxon>Meganyctiphanes</taxon>
    </lineage>
</organism>
<dbReference type="EMBL" id="CAXKWB010000408">
    <property type="protein sequence ID" value="CAL4060741.1"/>
    <property type="molecule type" value="Genomic_DNA"/>
</dbReference>
<gene>
    <name evidence="3" type="ORF">MNOR_LOCUS1534</name>
</gene>
<keyword evidence="2" id="KW-0677">Repeat</keyword>